<evidence type="ECO:0000313" key="3">
    <source>
        <dbReference type="Proteomes" id="UP000319342"/>
    </source>
</evidence>
<dbReference type="SUPFAM" id="SSF53649">
    <property type="entry name" value="Alkaline phosphatase-like"/>
    <property type="match status" value="1"/>
</dbReference>
<evidence type="ECO:0008006" key="4">
    <source>
        <dbReference type="Google" id="ProtNLM"/>
    </source>
</evidence>
<dbReference type="EMBL" id="CP036290">
    <property type="protein sequence ID" value="QDU83717.1"/>
    <property type="molecule type" value="Genomic_DNA"/>
</dbReference>
<feature type="compositionally biased region" description="Low complexity" evidence="1">
    <location>
        <begin position="473"/>
        <end position="492"/>
    </location>
</feature>
<dbReference type="PROSITE" id="PS51318">
    <property type="entry name" value="TAT"/>
    <property type="match status" value="1"/>
</dbReference>
<reference evidence="2 3" key="1">
    <citation type="submission" date="2019-02" db="EMBL/GenBank/DDBJ databases">
        <title>Deep-cultivation of Planctomycetes and their phenomic and genomic characterization uncovers novel biology.</title>
        <authorList>
            <person name="Wiegand S."/>
            <person name="Jogler M."/>
            <person name="Boedeker C."/>
            <person name="Pinto D."/>
            <person name="Vollmers J."/>
            <person name="Rivas-Marin E."/>
            <person name="Kohn T."/>
            <person name="Peeters S.H."/>
            <person name="Heuer A."/>
            <person name="Rast P."/>
            <person name="Oberbeckmann S."/>
            <person name="Bunk B."/>
            <person name="Jeske O."/>
            <person name="Meyerdierks A."/>
            <person name="Storesund J.E."/>
            <person name="Kallscheuer N."/>
            <person name="Luecker S."/>
            <person name="Lage O.M."/>
            <person name="Pohl T."/>
            <person name="Merkel B.J."/>
            <person name="Hornburger P."/>
            <person name="Mueller R.-W."/>
            <person name="Bruemmer F."/>
            <person name="Labrenz M."/>
            <person name="Spormann A.M."/>
            <person name="Op den Camp H."/>
            <person name="Overmann J."/>
            <person name="Amann R."/>
            <person name="Jetten M.S.M."/>
            <person name="Mascher T."/>
            <person name="Medema M.H."/>
            <person name="Devos D.P."/>
            <person name="Kaster A.-K."/>
            <person name="Ovreas L."/>
            <person name="Rohde M."/>
            <person name="Galperin M.Y."/>
            <person name="Jogler C."/>
        </authorList>
    </citation>
    <scope>NUCLEOTIDE SEQUENCE [LARGE SCALE GENOMIC DNA]</scope>
    <source>
        <strain evidence="2 3">Pla163</strain>
    </source>
</reference>
<dbReference type="RefSeq" id="WP_145183922.1">
    <property type="nucleotide sequence ID" value="NZ_CP036290.1"/>
</dbReference>
<dbReference type="Proteomes" id="UP000319342">
    <property type="component" value="Chromosome"/>
</dbReference>
<name>A0A518CWW2_9BACT</name>
<dbReference type="Pfam" id="PF07394">
    <property type="entry name" value="DUF1501"/>
    <property type="match status" value="1"/>
</dbReference>
<organism evidence="2 3">
    <name type="scientific">Rohdeia mirabilis</name>
    <dbReference type="NCBI Taxonomy" id="2528008"/>
    <lineage>
        <taxon>Bacteria</taxon>
        <taxon>Pseudomonadati</taxon>
        <taxon>Planctomycetota</taxon>
        <taxon>Planctomycetia</taxon>
        <taxon>Planctomycetia incertae sedis</taxon>
        <taxon>Rohdeia</taxon>
    </lineage>
</organism>
<dbReference type="InterPro" id="IPR006311">
    <property type="entry name" value="TAT_signal"/>
</dbReference>
<accession>A0A518CWW2</accession>
<sequence length="492" mass="54091">MNPFQPNRRAFIRSSLMGAGSLGLGSLLGRTAFASVDDALAIQHHPATAKRVLVLFMSGGPSQFELFDNKPLLNERRGEQLPDSVRQGKRITEVTVLQGALPIVGSPFEFARHGECGMELSELVPGLAQHADDLTLVRSMQTDTVIHETATTFFFTGSQLLGRPSMGSWVTYALGSECENLPEFTVLVSGSSRDDQGLHSRLWGSGFLPGRYQGVPFRSSGDAVLYLSNPDGVEREHRKGLLEGLERLNELEAERTGDPDVHTRINTYEMAAKMQLSVPELTDLSTESEDTIERYGANPQKPSFANNCLMARRLLERGVRFVQLCDRGWDHHGGLPKSLKEKCEVTDKPIGALLTDLKNSGLLDDTIVVFAGEFGRTPYCEGRLTRESYGRDHNNRVGSMWLAGGGMARGATLGTTDDWGWDTVDFPVHVHDIQATLLHCLGIDHLKLTRRHQGRDFRLTDVSGRVVPEMLAGAPRPLEPELGPAAEPRGEV</sequence>
<dbReference type="PANTHER" id="PTHR43737:SF1">
    <property type="entry name" value="DUF1501 DOMAIN-CONTAINING PROTEIN"/>
    <property type="match status" value="1"/>
</dbReference>
<gene>
    <name evidence="2" type="ORF">Pla163_08180</name>
</gene>
<keyword evidence="3" id="KW-1185">Reference proteome</keyword>
<protein>
    <recommendedName>
        <fullName evidence="4">Sulfatase</fullName>
    </recommendedName>
</protein>
<dbReference type="InterPro" id="IPR017850">
    <property type="entry name" value="Alkaline_phosphatase_core_sf"/>
</dbReference>
<dbReference type="Gene3D" id="3.40.720.10">
    <property type="entry name" value="Alkaline Phosphatase, subunit A"/>
    <property type="match status" value="1"/>
</dbReference>
<dbReference type="AlphaFoldDB" id="A0A518CWW2"/>
<dbReference type="OrthoDB" id="127333at2"/>
<dbReference type="PANTHER" id="PTHR43737">
    <property type="entry name" value="BLL7424 PROTEIN"/>
    <property type="match status" value="1"/>
</dbReference>
<dbReference type="InterPro" id="IPR010869">
    <property type="entry name" value="DUF1501"/>
</dbReference>
<proteinExistence type="predicted"/>
<evidence type="ECO:0000256" key="1">
    <source>
        <dbReference type="SAM" id="MobiDB-lite"/>
    </source>
</evidence>
<feature type="region of interest" description="Disordered" evidence="1">
    <location>
        <begin position="472"/>
        <end position="492"/>
    </location>
</feature>
<evidence type="ECO:0000313" key="2">
    <source>
        <dbReference type="EMBL" id="QDU83717.1"/>
    </source>
</evidence>